<feature type="domain" description="4'-phosphopantetheinyl transferase N-terminal" evidence="4">
    <location>
        <begin position="29"/>
        <end position="111"/>
    </location>
</feature>
<dbReference type="PANTHER" id="PTHR12215">
    <property type="entry name" value="PHOSPHOPANTETHEINE TRANSFERASE"/>
    <property type="match status" value="1"/>
</dbReference>
<evidence type="ECO:0000313" key="6">
    <source>
        <dbReference type="Proteomes" id="UP001549031"/>
    </source>
</evidence>
<dbReference type="InterPro" id="IPR050559">
    <property type="entry name" value="P-Pant_transferase_sf"/>
</dbReference>
<dbReference type="Pfam" id="PF01648">
    <property type="entry name" value="ACPS"/>
    <property type="match status" value="1"/>
</dbReference>
<dbReference type="Gene3D" id="3.90.470.20">
    <property type="entry name" value="4'-phosphopantetheinyl transferase domain"/>
    <property type="match status" value="2"/>
</dbReference>
<evidence type="ECO:0000256" key="1">
    <source>
        <dbReference type="ARBA" id="ARBA00010990"/>
    </source>
</evidence>
<sequence>MRSDVQPAASIEVDVWTWSLDAPLADCSGLYQVLSDDERVRAERFLRDVDRRRYIVGRAALRRILGAYLGIDAKSICFVYNSWSKPELDLLNDAKLSFNLSHSAAEAILAVSAHAVIGVDIEEIRPIEDDVERHFFSSAECHSLAALPQSERIGGFYRCWTRKEAFVKAHGAGLSVPLDSFDVCLAEKGRRLLKRLDPHIGLLTDWTLLNLDVADGFCGALAIHSKGRNVEIRYRSRLDWSANMASIT</sequence>
<keyword evidence="2 5" id="KW-0808">Transferase</keyword>
<dbReference type="Pfam" id="PF22624">
    <property type="entry name" value="AASDHPPT_N"/>
    <property type="match status" value="1"/>
</dbReference>
<gene>
    <name evidence="5" type="ORF">ABID21_001503</name>
</gene>
<evidence type="ECO:0000313" key="5">
    <source>
        <dbReference type="EMBL" id="MET3585394.1"/>
    </source>
</evidence>
<dbReference type="SUPFAM" id="SSF56214">
    <property type="entry name" value="4'-phosphopantetheinyl transferase"/>
    <property type="match status" value="2"/>
</dbReference>
<dbReference type="RefSeq" id="WP_247243357.1">
    <property type="nucleotide sequence ID" value="NZ_JALJRA010000005.1"/>
</dbReference>
<reference evidence="5 6" key="1">
    <citation type="submission" date="2024-06" db="EMBL/GenBank/DDBJ databases">
        <title>Genomic Encyclopedia of Type Strains, Phase IV (KMG-IV): sequencing the most valuable type-strain genomes for metagenomic binning, comparative biology and taxonomic classification.</title>
        <authorList>
            <person name="Goeker M."/>
        </authorList>
    </citation>
    <scope>NUCLEOTIDE SEQUENCE [LARGE SCALE GENOMIC DNA]</scope>
    <source>
        <strain evidence="5 6">DSM 105042</strain>
    </source>
</reference>
<dbReference type="PANTHER" id="PTHR12215:SF10">
    <property type="entry name" value="L-AMINOADIPATE-SEMIALDEHYDE DEHYDROGENASE-PHOSPHOPANTETHEINYL TRANSFERASE"/>
    <property type="match status" value="1"/>
</dbReference>
<evidence type="ECO:0000256" key="2">
    <source>
        <dbReference type="ARBA" id="ARBA00022679"/>
    </source>
</evidence>
<comment type="caution">
    <text evidence="5">The sequence shown here is derived from an EMBL/GenBank/DDBJ whole genome shotgun (WGS) entry which is preliminary data.</text>
</comment>
<dbReference type="InterPro" id="IPR055066">
    <property type="entry name" value="AASDHPPT_N"/>
</dbReference>
<dbReference type="GO" id="GO:0016740">
    <property type="term" value="F:transferase activity"/>
    <property type="evidence" value="ECO:0007669"/>
    <property type="project" value="UniProtKB-KW"/>
</dbReference>
<name>A0ABV2H4F8_9HYPH</name>
<organism evidence="5 6">
    <name type="scientific">Pseudorhizobium tarimense</name>
    <dbReference type="NCBI Taxonomy" id="1079109"/>
    <lineage>
        <taxon>Bacteria</taxon>
        <taxon>Pseudomonadati</taxon>
        <taxon>Pseudomonadota</taxon>
        <taxon>Alphaproteobacteria</taxon>
        <taxon>Hyphomicrobiales</taxon>
        <taxon>Rhizobiaceae</taxon>
        <taxon>Rhizobium/Agrobacterium group</taxon>
        <taxon>Pseudorhizobium</taxon>
    </lineage>
</organism>
<evidence type="ECO:0000259" key="3">
    <source>
        <dbReference type="Pfam" id="PF01648"/>
    </source>
</evidence>
<comment type="similarity">
    <text evidence="1">Belongs to the P-Pant transferase superfamily. Gsp/Sfp/HetI/AcpT family.</text>
</comment>
<evidence type="ECO:0000259" key="4">
    <source>
        <dbReference type="Pfam" id="PF22624"/>
    </source>
</evidence>
<keyword evidence="6" id="KW-1185">Reference proteome</keyword>
<proteinExistence type="inferred from homology"/>
<protein>
    <submittedName>
        <fullName evidence="5">4'-phosphopantetheinyl transferase</fullName>
        <ecNumber evidence="5">2.7.8.-</ecNumber>
    </submittedName>
</protein>
<feature type="domain" description="4'-phosphopantetheinyl transferase" evidence="3">
    <location>
        <begin position="117"/>
        <end position="199"/>
    </location>
</feature>
<dbReference type="EMBL" id="JBEPLJ010000005">
    <property type="protein sequence ID" value="MET3585394.1"/>
    <property type="molecule type" value="Genomic_DNA"/>
</dbReference>
<dbReference type="Proteomes" id="UP001549031">
    <property type="component" value="Unassembled WGS sequence"/>
</dbReference>
<accession>A0ABV2H4F8</accession>
<dbReference type="InterPro" id="IPR008278">
    <property type="entry name" value="4-PPantetheinyl_Trfase_dom"/>
</dbReference>
<dbReference type="EC" id="2.7.8.-" evidence="5"/>
<dbReference type="InterPro" id="IPR037143">
    <property type="entry name" value="4-PPantetheinyl_Trfase_dom_sf"/>
</dbReference>